<protein>
    <submittedName>
        <fullName evidence="10">Energy-coupling factor transporter ATPase</fullName>
    </submittedName>
</protein>
<dbReference type="InterPro" id="IPR050095">
    <property type="entry name" value="ECF_ABC_transporter_ATP-bd"/>
</dbReference>
<evidence type="ECO:0000256" key="6">
    <source>
        <dbReference type="ARBA" id="ARBA00022840"/>
    </source>
</evidence>
<dbReference type="GO" id="GO:0042626">
    <property type="term" value="F:ATPase-coupled transmembrane transporter activity"/>
    <property type="evidence" value="ECO:0007669"/>
    <property type="project" value="TreeGrafter"/>
</dbReference>
<evidence type="ECO:0000313" key="11">
    <source>
        <dbReference type="Proteomes" id="UP000240974"/>
    </source>
</evidence>
<dbReference type="SUPFAM" id="SSF52540">
    <property type="entry name" value="P-loop containing nucleoside triphosphate hydrolases"/>
    <property type="match status" value="1"/>
</dbReference>
<dbReference type="AlphaFoldDB" id="A0A2T3FKT5"/>
<keyword evidence="4" id="KW-1003">Cell membrane</keyword>
<dbReference type="InterPro" id="IPR003439">
    <property type="entry name" value="ABC_transporter-like_ATP-bd"/>
</dbReference>
<keyword evidence="8" id="KW-0472">Membrane</keyword>
<evidence type="ECO:0000313" key="10">
    <source>
        <dbReference type="EMBL" id="PST35870.1"/>
    </source>
</evidence>
<dbReference type="InterPro" id="IPR017871">
    <property type="entry name" value="ABC_transporter-like_CS"/>
</dbReference>
<dbReference type="InterPro" id="IPR030947">
    <property type="entry name" value="EcfA_1"/>
</dbReference>
<dbReference type="PANTHER" id="PTHR43553">
    <property type="entry name" value="HEAVY METAL TRANSPORTER"/>
    <property type="match status" value="1"/>
</dbReference>
<accession>A0A2T3FKT5</accession>
<evidence type="ECO:0000256" key="5">
    <source>
        <dbReference type="ARBA" id="ARBA00022741"/>
    </source>
</evidence>
<dbReference type="Gene3D" id="3.40.50.300">
    <property type="entry name" value="P-loop containing nucleotide triphosphate hydrolases"/>
    <property type="match status" value="1"/>
</dbReference>
<evidence type="ECO:0000256" key="4">
    <source>
        <dbReference type="ARBA" id="ARBA00022475"/>
    </source>
</evidence>
<dbReference type="Pfam" id="PF00005">
    <property type="entry name" value="ABC_tran"/>
    <property type="match status" value="1"/>
</dbReference>
<dbReference type="InterPro" id="IPR027417">
    <property type="entry name" value="P-loop_NTPase"/>
</dbReference>
<keyword evidence="3" id="KW-0813">Transport</keyword>
<evidence type="ECO:0000256" key="1">
    <source>
        <dbReference type="ARBA" id="ARBA00004202"/>
    </source>
</evidence>
<comment type="caution">
    <text evidence="10">The sequence shown here is derived from an EMBL/GenBank/DDBJ whole genome shotgun (WGS) entry which is preliminary data.</text>
</comment>
<dbReference type="PROSITE" id="PS50893">
    <property type="entry name" value="ABC_TRANSPORTER_2"/>
    <property type="match status" value="1"/>
</dbReference>
<evidence type="ECO:0000256" key="7">
    <source>
        <dbReference type="ARBA" id="ARBA00022967"/>
    </source>
</evidence>
<name>A0A2T3FKT5_9FIRM</name>
<evidence type="ECO:0000259" key="9">
    <source>
        <dbReference type="PROSITE" id="PS50893"/>
    </source>
</evidence>
<dbReference type="Proteomes" id="UP000240974">
    <property type="component" value="Unassembled WGS sequence"/>
</dbReference>
<keyword evidence="5" id="KW-0547">Nucleotide-binding</keyword>
<evidence type="ECO:0000256" key="8">
    <source>
        <dbReference type="ARBA" id="ARBA00023136"/>
    </source>
</evidence>
<dbReference type="EMBL" id="PYLQ01000030">
    <property type="protein sequence ID" value="PST35870.1"/>
    <property type="molecule type" value="Genomic_DNA"/>
</dbReference>
<dbReference type="GO" id="GO:0005524">
    <property type="term" value="F:ATP binding"/>
    <property type="evidence" value="ECO:0007669"/>
    <property type="project" value="UniProtKB-KW"/>
</dbReference>
<keyword evidence="11" id="KW-1185">Reference proteome</keyword>
<dbReference type="RefSeq" id="WP_107030636.1">
    <property type="nucleotide sequence ID" value="NZ_JAQEDC010000026.1"/>
</dbReference>
<dbReference type="PROSITE" id="PS00211">
    <property type="entry name" value="ABC_TRANSPORTER_1"/>
    <property type="match status" value="1"/>
</dbReference>
<evidence type="ECO:0000256" key="3">
    <source>
        <dbReference type="ARBA" id="ARBA00022448"/>
    </source>
</evidence>
<feature type="domain" description="ABC transporter" evidence="9">
    <location>
        <begin position="5"/>
        <end position="238"/>
    </location>
</feature>
<comment type="subcellular location">
    <subcellularLocation>
        <location evidence="1">Cell membrane</location>
        <topology evidence="1">Peripheral membrane protein</topology>
    </subcellularLocation>
</comment>
<organism evidence="10 11">
    <name type="scientific">Faecalibacillus intestinalis</name>
    <dbReference type="NCBI Taxonomy" id="1982626"/>
    <lineage>
        <taxon>Bacteria</taxon>
        <taxon>Bacillati</taxon>
        <taxon>Bacillota</taxon>
        <taxon>Erysipelotrichia</taxon>
        <taxon>Erysipelotrichales</taxon>
        <taxon>Coprobacillaceae</taxon>
        <taxon>Faecalibacillus</taxon>
    </lineage>
</organism>
<dbReference type="SMART" id="SM00382">
    <property type="entry name" value="AAA"/>
    <property type="match status" value="1"/>
</dbReference>
<dbReference type="NCBIfam" id="TIGR04520">
    <property type="entry name" value="ECF_ATPase_1"/>
    <property type="match status" value="1"/>
</dbReference>
<dbReference type="CDD" id="cd03225">
    <property type="entry name" value="ABC_cobalt_CbiO_domain1"/>
    <property type="match status" value="1"/>
</dbReference>
<dbReference type="InterPro" id="IPR003593">
    <property type="entry name" value="AAA+_ATPase"/>
</dbReference>
<reference evidence="10 11" key="1">
    <citation type="journal article" date="2019" name="Int. J. Syst. Evol. Microbiol.">
        <title>Faecalibacillus intestinalis gen. nov., sp. nov. and Faecalibacillus faecis sp. nov., isolated from human faeces.</title>
        <authorList>
            <person name="Seo B."/>
            <person name="Jeon K."/>
            <person name="Baek I."/>
            <person name="Lee Y.M."/>
            <person name="Baek K."/>
            <person name="Ko G."/>
        </authorList>
    </citation>
    <scope>NUCLEOTIDE SEQUENCE [LARGE SCALE GENOMIC DNA]</scope>
    <source>
        <strain evidence="10 11">SNUG30099</strain>
    </source>
</reference>
<proteinExistence type="inferred from homology"/>
<comment type="similarity">
    <text evidence="2">Belongs to the ABC transporter superfamily.</text>
</comment>
<dbReference type="NCBIfam" id="NF010167">
    <property type="entry name" value="PRK13648.1"/>
    <property type="match status" value="1"/>
</dbReference>
<dbReference type="GO" id="GO:0016887">
    <property type="term" value="F:ATP hydrolysis activity"/>
    <property type="evidence" value="ECO:0007669"/>
    <property type="project" value="InterPro"/>
</dbReference>
<dbReference type="FunFam" id="3.40.50.300:FF:000224">
    <property type="entry name" value="Energy-coupling factor transporter ATP-binding protein EcfA"/>
    <property type="match status" value="1"/>
</dbReference>
<evidence type="ECO:0000256" key="2">
    <source>
        <dbReference type="ARBA" id="ARBA00005417"/>
    </source>
</evidence>
<sequence length="276" mass="31491">MEEIIKVENLCFEYEPGLQTISNISFQIHKGEYVAILGHNGSGKSTIAKLLIGLLEKKSGEIYIDDYQLNLENLYKIREKVGIIFQNPDNQFIGATVRDDIAFGLENICVPREQMDELINRYSKVVRMENFLDHEPTKLSGGQKQRVAIAGILAMSPSIIILDEATSMLDPRGRKEINELVRELKKQNNMTIISITHDIEEAKNADRVILLNKGEIVDCDKPQKILTNEKLLKELKLDIPFSLKIARKLQKKGYQIKDTLDVEELEKQLCQLRAKV</sequence>
<dbReference type="InterPro" id="IPR015856">
    <property type="entry name" value="ABC_transpr_CbiO/EcfA_su"/>
</dbReference>
<keyword evidence="6" id="KW-0067">ATP-binding</keyword>
<dbReference type="PANTHER" id="PTHR43553:SF24">
    <property type="entry name" value="ENERGY-COUPLING FACTOR TRANSPORTER ATP-BINDING PROTEIN ECFA1"/>
    <property type="match status" value="1"/>
</dbReference>
<dbReference type="GO" id="GO:0043190">
    <property type="term" value="C:ATP-binding cassette (ABC) transporter complex"/>
    <property type="evidence" value="ECO:0007669"/>
    <property type="project" value="TreeGrafter"/>
</dbReference>
<gene>
    <name evidence="10" type="ORF">C7U54_13695</name>
</gene>
<keyword evidence="7" id="KW-1278">Translocase</keyword>